<name>A0A448KBN3_9ACTO</name>
<dbReference type="Proteomes" id="UP000276899">
    <property type="component" value="Chromosome"/>
</dbReference>
<sequence>MTEYLSLEDLLSLVNDLGVGPVRDLGLLESAACRPATTLLGKDAYPSLAHKAAALLESLVRNHALVDGNKRLGWLAALVLLDINGCSIESPDDEAYDLVMRVADGRADMLDVALAFSRWTQTAPCT</sequence>
<dbReference type="Pfam" id="PF02661">
    <property type="entry name" value="Fic"/>
    <property type="match status" value="1"/>
</dbReference>
<dbReference type="PROSITE" id="PS51459">
    <property type="entry name" value="FIDO"/>
    <property type="match status" value="1"/>
</dbReference>
<evidence type="ECO:0000313" key="2">
    <source>
        <dbReference type="EMBL" id="VEG74353.1"/>
    </source>
</evidence>
<dbReference type="Gene3D" id="1.20.120.1870">
    <property type="entry name" value="Fic/DOC protein, Fido domain"/>
    <property type="match status" value="1"/>
</dbReference>
<dbReference type="NCBIfam" id="TIGR01550">
    <property type="entry name" value="DOC_P1"/>
    <property type="match status" value="1"/>
</dbReference>
<dbReference type="EMBL" id="LR134363">
    <property type="protein sequence ID" value="VEG74353.1"/>
    <property type="molecule type" value="Genomic_DNA"/>
</dbReference>
<gene>
    <name evidence="2" type="ORF">NCTC11923_00987</name>
</gene>
<dbReference type="GO" id="GO:0016301">
    <property type="term" value="F:kinase activity"/>
    <property type="evidence" value="ECO:0007669"/>
    <property type="project" value="InterPro"/>
</dbReference>
<dbReference type="InterPro" id="IPR006440">
    <property type="entry name" value="Doc"/>
</dbReference>
<reference evidence="2 3" key="1">
    <citation type="submission" date="2018-12" db="EMBL/GenBank/DDBJ databases">
        <authorList>
            <consortium name="Pathogen Informatics"/>
        </authorList>
    </citation>
    <scope>NUCLEOTIDE SEQUENCE [LARGE SCALE GENOMIC DNA]</scope>
    <source>
        <strain evidence="2 3">NCTC11923</strain>
    </source>
</reference>
<accession>A0A448KBN3</accession>
<dbReference type="RefSeq" id="WP_026428184.1">
    <property type="nucleotide sequence ID" value="NZ_CBCRWE010000042.1"/>
</dbReference>
<organism evidence="2 3">
    <name type="scientific">Actinomyces slackii</name>
    <dbReference type="NCBI Taxonomy" id="52774"/>
    <lineage>
        <taxon>Bacteria</taxon>
        <taxon>Bacillati</taxon>
        <taxon>Actinomycetota</taxon>
        <taxon>Actinomycetes</taxon>
        <taxon>Actinomycetales</taxon>
        <taxon>Actinomycetaceae</taxon>
        <taxon>Actinomyces</taxon>
    </lineage>
</organism>
<dbReference type="InterPro" id="IPR003812">
    <property type="entry name" value="Fido"/>
</dbReference>
<feature type="domain" description="Fido" evidence="1">
    <location>
        <begin position="5"/>
        <end position="122"/>
    </location>
</feature>
<evidence type="ECO:0000259" key="1">
    <source>
        <dbReference type="PROSITE" id="PS51459"/>
    </source>
</evidence>
<dbReference type="PANTHER" id="PTHR39426:SF1">
    <property type="entry name" value="HOMOLOGY TO DEATH-ON-CURING PROTEIN OF PHAGE P1"/>
    <property type="match status" value="1"/>
</dbReference>
<dbReference type="InterPro" id="IPR053737">
    <property type="entry name" value="Type_II_TA_Toxin"/>
</dbReference>
<dbReference type="AlphaFoldDB" id="A0A448KBN3"/>
<dbReference type="KEGG" id="asla:NCTC11923_00987"/>
<protein>
    <submittedName>
        <fullName evidence="2">Death-on-curing family protein</fullName>
    </submittedName>
</protein>
<keyword evidence="3" id="KW-1185">Reference proteome</keyword>
<dbReference type="PANTHER" id="PTHR39426">
    <property type="entry name" value="HOMOLOGY TO DEATH-ON-CURING PROTEIN OF PHAGE P1"/>
    <property type="match status" value="1"/>
</dbReference>
<dbReference type="STRING" id="1278298.GCA_000428685_02373"/>
<evidence type="ECO:0000313" key="3">
    <source>
        <dbReference type="Proteomes" id="UP000276899"/>
    </source>
</evidence>
<proteinExistence type="predicted"/>